<evidence type="ECO:0000313" key="3">
    <source>
        <dbReference type="Proteomes" id="UP001497516"/>
    </source>
</evidence>
<dbReference type="PROSITE" id="PS50879">
    <property type="entry name" value="RNASE_H_1"/>
    <property type="match status" value="1"/>
</dbReference>
<dbReference type="InterPro" id="IPR053151">
    <property type="entry name" value="RNase_H-like"/>
</dbReference>
<dbReference type="Proteomes" id="UP001497516">
    <property type="component" value="Chromosome 7"/>
</dbReference>
<evidence type="ECO:0000313" key="2">
    <source>
        <dbReference type="EMBL" id="CAL1399681.1"/>
    </source>
</evidence>
<dbReference type="EMBL" id="OZ034820">
    <property type="protein sequence ID" value="CAL1399681.1"/>
    <property type="molecule type" value="Genomic_DNA"/>
</dbReference>
<sequence length="289" mass="32229">MEIPACFATRSLRPQNTSSATAHLLPRVWLKLGFRDNSLTVGLNFAEWMAKQLRNPDTGLLFGVAAWYLWKRRNEKIFQHKWQEASTLAERISCWTQTISAALESNGKALDNHTNKSAVDLAWQPPPPGWVAVNTDGSVKQPNSQAAAGGIIRDHLGRCLGAFSSNLGSCTITRAELMGAAQGLKLAWDQGHRRVQLRLDSRTALNIINSTDSATHRYHILAREIQKLLQQNWEVVTSHTFRECNKSADFLANKGQTVSIGFHLVDSLDPGLRFWTLYDSLGIAQSRLI</sequence>
<dbReference type="InterPro" id="IPR012337">
    <property type="entry name" value="RNaseH-like_sf"/>
</dbReference>
<dbReference type="InterPro" id="IPR002156">
    <property type="entry name" value="RNaseH_domain"/>
</dbReference>
<gene>
    <name evidence="2" type="ORF">LTRI10_LOCUS39856</name>
</gene>
<dbReference type="InterPro" id="IPR036397">
    <property type="entry name" value="RNaseH_sf"/>
</dbReference>
<keyword evidence="3" id="KW-1185">Reference proteome</keyword>
<name>A0AAV2FMW2_9ROSI</name>
<evidence type="ECO:0000259" key="1">
    <source>
        <dbReference type="PROSITE" id="PS50879"/>
    </source>
</evidence>
<protein>
    <recommendedName>
        <fullName evidence="1">RNase H type-1 domain-containing protein</fullName>
    </recommendedName>
</protein>
<dbReference type="PANTHER" id="PTHR47723">
    <property type="entry name" value="OS05G0353850 PROTEIN"/>
    <property type="match status" value="1"/>
</dbReference>
<dbReference type="InterPro" id="IPR044730">
    <property type="entry name" value="RNase_H-like_dom_plant"/>
</dbReference>
<dbReference type="AlphaFoldDB" id="A0AAV2FMW2"/>
<dbReference type="PANTHER" id="PTHR47723:SF13">
    <property type="entry name" value="PUTATIVE-RELATED"/>
    <property type="match status" value="1"/>
</dbReference>
<feature type="domain" description="RNase H type-1" evidence="1">
    <location>
        <begin position="127"/>
        <end position="257"/>
    </location>
</feature>
<dbReference type="GO" id="GO:0004523">
    <property type="term" value="F:RNA-DNA hybrid ribonuclease activity"/>
    <property type="evidence" value="ECO:0007669"/>
    <property type="project" value="InterPro"/>
</dbReference>
<accession>A0AAV2FMW2</accession>
<proteinExistence type="predicted"/>
<organism evidence="2 3">
    <name type="scientific">Linum trigynum</name>
    <dbReference type="NCBI Taxonomy" id="586398"/>
    <lineage>
        <taxon>Eukaryota</taxon>
        <taxon>Viridiplantae</taxon>
        <taxon>Streptophyta</taxon>
        <taxon>Embryophyta</taxon>
        <taxon>Tracheophyta</taxon>
        <taxon>Spermatophyta</taxon>
        <taxon>Magnoliopsida</taxon>
        <taxon>eudicotyledons</taxon>
        <taxon>Gunneridae</taxon>
        <taxon>Pentapetalae</taxon>
        <taxon>rosids</taxon>
        <taxon>fabids</taxon>
        <taxon>Malpighiales</taxon>
        <taxon>Linaceae</taxon>
        <taxon>Linum</taxon>
    </lineage>
</organism>
<reference evidence="2 3" key="1">
    <citation type="submission" date="2024-04" db="EMBL/GenBank/DDBJ databases">
        <authorList>
            <person name="Fracassetti M."/>
        </authorList>
    </citation>
    <scope>NUCLEOTIDE SEQUENCE [LARGE SCALE GENOMIC DNA]</scope>
</reference>
<dbReference type="Pfam" id="PF13456">
    <property type="entry name" value="RVT_3"/>
    <property type="match status" value="1"/>
</dbReference>
<dbReference type="Gene3D" id="3.30.420.10">
    <property type="entry name" value="Ribonuclease H-like superfamily/Ribonuclease H"/>
    <property type="match status" value="1"/>
</dbReference>
<dbReference type="GO" id="GO:0003676">
    <property type="term" value="F:nucleic acid binding"/>
    <property type="evidence" value="ECO:0007669"/>
    <property type="project" value="InterPro"/>
</dbReference>
<dbReference type="SUPFAM" id="SSF53098">
    <property type="entry name" value="Ribonuclease H-like"/>
    <property type="match status" value="1"/>
</dbReference>
<dbReference type="CDD" id="cd06222">
    <property type="entry name" value="RNase_H_like"/>
    <property type="match status" value="1"/>
</dbReference>